<keyword evidence="1" id="KW-0472">Membrane</keyword>
<feature type="transmembrane region" description="Helical" evidence="1">
    <location>
        <begin position="369"/>
        <end position="391"/>
    </location>
</feature>
<proteinExistence type="predicted"/>
<dbReference type="Proteomes" id="UP001283361">
    <property type="component" value="Unassembled WGS sequence"/>
</dbReference>
<protein>
    <recommendedName>
        <fullName evidence="4">Phosphatidylinositol N-acetylglucosaminyltransferase subunit Q</fullName>
    </recommendedName>
</protein>
<evidence type="ECO:0000313" key="3">
    <source>
        <dbReference type="Proteomes" id="UP001283361"/>
    </source>
</evidence>
<keyword evidence="1" id="KW-1133">Transmembrane helix</keyword>
<comment type="caution">
    <text evidence="2">The sequence shown here is derived from an EMBL/GenBank/DDBJ whole genome shotgun (WGS) entry which is preliminary data.</text>
</comment>
<dbReference type="EMBL" id="JAWDGP010001651">
    <property type="protein sequence ID" value="KAK3789569.1"/>
    <property type="molecule type" value="Genomic_DNA"/>
</dbReference>
<dbReference type="Pfam" id="PF05024">
    <property type="entry name" value="Gpi1"/>
    <property type="match status" value="1"/>
</dbReference>
<evidence type="ECO:0000313" key="2">
    <source>
        <dbReference type="EMBL" id="KAK3789569.1"/>
    </source>
</evidence>
<dbReference type="InterPro" id="IPR007720">
    <property type="entry name" value="PigQ/GPI1"/>
</dbReference>
<keyword evidence="1" id="KW-0812">Transmembrane</keyword>
<gene>
    <name evidence="2" type="ORF">RRG08_016248</name>
</gene>
<dbReference type="GO" id="GO:0016020">
    <property type="term" value="C:membrane"/>
    <property type="evidence" value="ECO:0007669"/>
    <property type="project" value="InterPro"/>
</dbReference>
<feature type="transmembrane region" description="Helical" evidence="1">
    <location>
        <begin position="397"/>
        <end position="424"/>
    </location>
</feature>
<dbReference type="GO" id="GO:0006506">
    <property type="term" value="P:GPI anchor biosynthetic process"/>
    <property type="evidence" value="ECO:0007669"/>
    <property type="project" value="InterPro"/>
</dbReference>
<organism evidence="2 3">
    <name type="scientific">Elysia crispata</name>
    <name type="common">lettuce slug</name>
    <dbReference type="NCBI Taxonomy" id="231223"/>
    <lineage>
        <taxon>Eukaryota</taxon>
        <taxon>Metazoa</taxon>
        <taxon>Spiralia</taxon>
        <taxon>Lophotrochozoa</taxon>
        <taxon>Mollusca</taxon>
        <taxon>Gastropoda</taxon>
        <taxon>Heterobranchia</taxon>
        <taxon>Euthyneura</taxon>
        <taxon>Panpulmonata</taxon>
        <taxon>Sacoglossa</taxon>
        <taxon>Placobranchoidea</taxon>
        <taxon>Plakobranchidae</taxon>
        <taxon>Elysia</taxon>
    </lineage>
</organism>
<accession>A0AAE1E0B3</accession>
<dbReference type="PANTHER" id="PTHR21329">
    <property type="entry name" value="PHOSPHATIDYLINOSITOL N-ACETYLGLUCOSAMINYLTRANSFERASE SUBUNIT Q-RELATED"/>
    <property type="match status" value="1"/>
</dbReference>
<feature type="transmembrane region" description="Helical" evidence="1">
    <location>
        <begin position="343"/>
        <end position="362"/>
    </location>
</feature>
<keyword evidence="3" id="KW-1185">Reference proteome</keyword>
<dbReference type="GO" id="GO:0005783">
    <property type="term" value="C:endoplasmic reticulum"/>
    <property type="evidence" value="ECO:0007669"/>
    <property type="project" value="TreeGrafter"/>
</dbReference>
<dbReference type="AlphaFoldDB" id="A0AAE1E0B3"/>
<feature type="transmembrane region" description="Helical" evidence="1">
    <location>
        <begin position="475"/>
        <end position="501"/>
    </location>
</feature>
<reference evidence="2" key="1">
    <citation type="journal article" date="2023" name="G3 (Bethesda)">
        <title>A reference genome for the long-term kleptoplast-retaining sea slug Elysia crispata morphotype clarki.</title>
        <authorList>
            <person name="Eastman K.E."/>
            <person name="Pendleton A.L."/>
            <person name="Shaikh M.A."/>
            <person name="Suttiyut T."/>
            <person name="Ogas R."/>
            <person name="Tomko P."/>
            <person name="Gavelis G."/>
            <person name="Widhalm J.R."/>
            <person name="Wisecaver J.H."/>
        </authorList>
    </citation>
    <scope>NUCLEOTIDE SEQUENCE</scope>
    <source>
        <strain evidence="2">ECLA1</strain>
    </source>
</reference>
<evidence type="ECO:0008006" key="4">
    <source>
        <dbReference type="Google" id="ProtNLM"/>
    </source>
</evidence>
<evidence type="ECO:0000256" key="1">
    <source>
        <dbReference type="SAM" id="Phobius"/>
    </source>
</evidence>
<feature type="transmembrane region" description="Helical" evidence="1">
    <location>
        <begin position="445"/>
        <end position="469"/>
    </location>
</feature>
<dbReference type="PANTHER" id="PTHR21329:SF3">
    <property type="entry name" value="PHOSPHATIDYLINOSITOL N-ACETYLGLUCOSAMINYLTRANSFERASE SUBUNIT Q"/>
    <property type="match status" value="1"/>
</dbReference>
<sequence>MEPDCQWNVFVPQQMWSEPPGYLSGYVDFDYGHVYIHGISDKSPEPHAGKLIGCWQSSCGFLSEKVQTETCWVCIKVDEGKRLCSLFVKGSKGSIEQKPSVCITFNPDEVMESYILNRSNSDGFVKGGKDVGRTSVTKNVIHGLNSKTDSNSAPELKKNLVVKPKRQDLLASLVKMLNRPHGKLSNQKCVKLFNVATRKHSQSHTSFSVPLFLVWIFSFLEQVIKTGLQGIRICSRPLPKILHTPSTFQYLQDKIDRYKLCLRLDKSKNLNIFLLNNCYSQQLLDTCLGVSAIVLVTSYSVHQKAAIHVLDWADGVASQLTDLVQWLMGAPAGLKLNAQLTNFLGHFFIYHIYLWTGYLSLLRSALPSLLWYCSLFGVLGVSAQLCLLRDLLSMLTLHIYCFYVYAAKIFSLQVYTMGSLWRLFRGKKWNVLRSRVDSAVYSTDQLFVGTLFFTILLFLLPTTALYYAVFTFLRLAALTVQGCLAYILDIIMTVPVFTLVLKLFRPKLVAGNVQFTVKQPMPDKECLMLHMQTCQIPLQDLLKITQAFFRPFPKKGLTWMEFVSHLATGKLIYPWVEPQIAGWPQKKVE</sequence>
<name>A0AAE1E0B3_9GAST</name>